<dbReference type="Proteomes" id="UP001157911">
    <property type="component" value="Unassembled WGS sequence"/>
</dbReference>
<accession>A0ABY1NJ26</accession>
<sequence length="430" mass="45908">MEILDKLFKLKEHNTDVPTEVRAGFTTFLAMMYIVPVNAAIMKLAGMPFDALITATALVTIISTVLNGLWSNTPVAMSVGMGLNAYFTFGLVKGMGIPWQTALGIVMISGLIFLGLSLTRFRAWVFESVPEDLRRAISAGIGAFIAFIGLKGIGIISSDPNTFVTLGKIHSPSVLLGVLGFFLCAILYSYRVKGAFILSVILTSIVAWIIGLSTPPHSFISKPASIAPIAFHFDIISALKLSFVPVIATFLVTDLFDTIGTLAGIGMRAGLFREPEQLERTLQADAAATVIGASLGTSTTTSFIESAAGVEEGGRTGLTAVVTGLLFITTLFFLPVYRAIPDSAIYPILVMVGVLMFSELKNINFSDTTTAVSAFLTVMLMPLTYSITIGLSAGFVTYFFLALLKGEKEKITPGTAAIALIGLLMFLIHK</sequence>
<evidence type="ECO:0000256" key="8">
    <source>
        <dbReference type="PIRNR" id="PIRNR005353"/>
    </source>
</evidence>
<dbReference type="Pfam" id="PF00860">
    <property type="entry name" value="Xan_ur_permease"/>
    <property type="match status" value="1"/>
</dbReference>
<keyword evidence="5 8" id="KW-0812">Transmembrane</keyword>
<evidence type="ECO:0000256" key="9">
    <source>
        <dbReference type="SAM" id="Phobius"/>
    </source>
</evidence>
<name>A0ABY1NJ26_9BACT</name>
<feature type="transmembrane region" description="Helical" evidence="9">
    <location>
        <begin position="383"/>
        <end position="404"/>
    </location>
</feature>
<feature type="transmembrane region" description="Helical" evidence="9">
    <location>
        <begin position="49"/>
        <end position="70"/>
    </location>
</feature>
<organism evidence="10 11">
    <name type="scientific">Desulfurobacterium pacificum</name>
    <dbReference type="NCBI Taxonomy" id="240166"/>
    <lineage>
        <taxon>Bacteria</taxon>
        <taxon>Pseudomonadati</taxon>
        <taxon>Aquificota</taxon>
        <taxon>Aquificia</taxon>
        <taxon>Desulfurobacteriales</taxon>
        <taxon>Desulfurobacteriaceae</taxon>
        <taxon>Desulfurobacterium</taxon>
    </lineage>
</organism>
<dbReference type="InterPro" id="IPR006043">
    <property type="entry name" value="NCS2"/>
</dbReference>
<evidence type="ECO:0000256" key="5">
    <source>
        <dbReference type="ARBA" id="ARBA00022692"/>
    </source>
</evidence>
<dbReference type="InterPro" id="IPR026033">
    <property type="entry name" value="Azg-like_bact_archaea"/>
</dbReference>
<protein>
    <submittedName>
        <fullName evidence="10">MFS transporter, AGZA family, xanthine/uracil permease</fullName>
    </submittedName>
</protein>
<feature type="transmembrane region" description="Helical" evidence="9">
    <location>
        <begin position="195"/>
        <end position="213"/>
    </location>
</feature>
<evidence type="ECO:0000256" key="1">
    <source>
        <dbReference type="ARBA" id="ARBA00004651"/>
    </source>
</evidence>
<feature type="transmembrane region" description="Helical" evidence="9">
    <location>
        <begin position="169"/>
        <end position="188"/>
    </location>
</feature>
<comment type="subcellular location">
    <subcellularLocation>
        <location evidence="1 8">Cell membrane</location>
        <topology evidence="1 8">Multi-pass membrane protein</topology>
    </subcellularLocation>
</comment>
<feature type="transmembrane region" description="Helical" evidence="9">
    <location>
        <begin position="136"/>
        <end position="157"/>
    </location>
</feature>
<comment type="similarity">
    <text evidence="2 8">Belongs to the nucleobase:cation symporter-2 (NCS2) (TC 2.A.40) family. Azg-like subfamily.</text>
</comment>
<keyword evidence="4 8" id="KW-1003">Cell membrane</keyword>
<evidence type="ECO:0000256" key="4">
    <source>
        <dbReference type="ARBA" id="ARBA00022475"/>
    </source>
</evidence>
<evidence type="ECO:0000256" key="2">
    <source>
        <dbReference type="ARBA" id="ARBA00005697"/>
    </source>
</evidence>
<keyword evidence="6 8" id="KW-1133">Transmembrane helix</keyword>
<evidence type="ECO:0000256" key="7">
    <source>
        <dbReference type="ARBA" id="ARBA00023136"/>
    </source>
</evidence>
<reference evidence="10 11" key="1">
    <citation type="submission" date="2017-05" db="EMBL/GenBank/DDBJ databases">
        <authorList>
            <person name="Varghese N."/>
            <person name="Submissions S."/>
        </authorList>
    </citation>
    <scope>NUCLEOTIDE SEQUENCE [LARGE SCALE GENOMIC DNA]</scope>
    <source>
        <strain evidence="10 11">DSM 15522</strain>
    </source>
</reference>
<dbReference type="InterPro" id="IPR045018">
    <property type="entry name" value="Azg-like"/>
</dbReference>
<evidence type="ECO:0000313" key="10">
    <source>
        <dbReference type="EMBL" id="SMP10349.1"/>
    </source>
</evidence>
<dbReference type="PANTHER" id="PTHR43337">
    <property type="entry name" value="XANTHINE/URACIL PERMEASE C887.17-RELATED"/>
    <property type="match status" value="1"/>
</dbReference>
<feature type="transmembrane region" description="Helical" evidence="9">
    <location>
        <begin position="411"/>
        <end position="429"/>
    </location>
</feature>
<feature type="transmembrane region" description="Helical" evidence="9">
    <location>
        <begin position="97"/>
        <end position="116"/>
    </location>
</feature>
<dbReference type="PIRSF" id="PIRSF005353">
    <property type="entry name" value="PbuG"/>
    <property type="match status" value="1"/>
</dbReference>
<proteinExistence type="inferred from homology"/>
<dbReference type="EMBL" id="FXUB01000002">
    <property type="protein sequence ID" value="SMP10349.1"/>
    <property type="molecule type" value="Genomic_DNA"/>
</dbReference>
<dbReference type="RefSeq" id="WP_283400274.1">
    <property type="nucleotide sequence ID" value="NZ_FXUB01000002.1"/>
</dbReference>
<evidence type="ECO:0000256" key="3">
    <source>
        <dbReference type="ARBA" id="ARBA00022448"/>
    </source>
</evidence>
<evidence type="ECO:0000313" key="11">
    <source>
        <dbReference type="Proteomes" id="UP001157911"/>
    </source>
</evidence>
<keyword evidence="11" id="KW-1185">Reference proteome</keyword>
<dbReference type="PANTHER" id="PTHR43337:SF1">
    <property type="entry name" value="XANTHINE_URACIL PERMEASE C887.17-RELATED"/>
    <property type="match status" value="1"/>
</dbReference>
<evidence type="ECO:0000256" key="6">
    <source>
        <dbReference type="ARBA" id="ARBA00022989"/>
    </source>
</evidence>
<feature type="transmembrane region" description="Helical" evidence="9">
    <location>
        <begin position="23"/>
        <end position="42"/>
    </location>
</feature>
<gene>
    <name evidence="10" type="ORF">SAMN06265339_0784</name>
</gene>
<keyword evidence="3 8" id="KW-0813">Transport</keyword>
<comment type="caution">
    <text evidence="10">The sequence shown here is derived from an EMBL/GenBank/DDBJ whole genome shotgun (WGS) entry which is preliminary data.</text>
</comment>
<keyword evidence="7 8" id="KW-0472">Membrane</keyword>
<feature type="transmembrane region" description="Helical" evidence="9">
    <location>
        <begin position="344"/>
        <end position="363"/>
    </location>
</feature>
<feature type="transmembrane region" description="Helical" evidence="9">
    <location>
        <begin position="316"/>
        <end position="337"/>
    </location>
</feature>